<gene>
    <name evidence="2" type="ORF">M404DRAFT_31099</name>
</gene>
<dbReference type="Proteomes" id="UP000054217">
    <property type="component" value="Unassembled WGS sequence"/>
</dbReference>
<sequence>MSLFDDDNDNDFCLQMETSSNASVEEQLTIGHSEDDGNGMSIANSCTDASYNASSTDQLAARCTTPKPAERNTTAGVAPKHEPLHASASTTHTVTTTSAHHKQCNKGDEPWPIAKCRNRELDYSYSLCQQLQGMGAELNHLKAKLCLKGSVSSQL</sequence>
<dbReference type="EMBL" id="KN832012">
    <property type="protein sequence ID" value="KIN98780.1"/>
    <property type="molecule type" value="Genomic_DNA"/>
</dbReference>
<evidence type="ECO:0000256" key="1">
    <source>
        <dbReference type="SAM" id="MobiDB-lite"/>
    </source>
</evidence>
<reference evidence="3" key="2">
    <citation type="submission" date="2015-01" db="EMBL/GenBank/DDBJ databases">
        <title>Evolutionary Origins and Diversification of the Mycorrhizal Mutualists.</title>
        <authorList>
            <consortium name="DOE Joint Genome Institute"/>
            <consortium name="Mycorrhizal Genomics Consortium"/>
            <person name="Kohler A."/>
            <person name="Kuo A."/>
            <person name="Nagy L.G."/>
            <person name="Floudas D."/>
            <person name="Copeland A."/>
            <person name="Barry K.W."/>
            <person name="Cichocki N."/>
            <person name="Veneault-Fourrey C."/>
            <person name="LaButti K."/>
            <person name="Lindquist E.A."/>
            <person name="Lipzen A."/>
            <person name="Lundell T."/>
            <person name="Morin E."/>
            <person name="Murat C."/>
            <person name="Riley R."/>
            <person name="Ohm R."/>
            <person name="Sun H."/>
            <person name="Tunlid A."/>
            <person name="Henrissat B."/>
            <person name="Grigoriev I.V."/>
            <person name="Hibbett D.S."/>
            <person name="Martin F."/>
        </authorList>
    </citation>
    <scope>NUCLEOTIDE SEQUENCE [LARGE SCALE GENOMIC DNA]</scope>
    <source>
        <strain evidence="3">Marx 270</strain>
    </source>
</reference>
<name>A0A0C3NTK5_PISTI</name>
<proteinExistence type="predicted"/>
<accession>A0A0C3NTK5</accession>
<keyword evidence="3" id="KW-1185">Reference proteome</keyword>
<organism evidence="2 3">
    <name type="scientific">Pisolithus tinctorius Marx 270</name>
    <dbReference type="NCBI Taxonomy" id="870435"/>
    <lineage>
        <taxon>Eukaryota</taxon>
        <taxon>Fungi</taxon>
        <taxon>Dikarya</taxon>
        <taxon>Basidiomycota</taxon>
        <taxon>Agaricomycotina</taxon>
        <taxon>Agaricomycetes</taxon>
        <taxon>Agaricomycetidae</taxon>
        <taxon>Boletales</taxon>
        <taxon>Sclerodermatineae</taxon>
        <taxon>Pisolithaceae</taxon>
        <taxon>Pisolithus</taxon>
    </lineage>
</organism>
<dbReference type="HOGENOM" id="CLU_1917927_0_0_1"/>
<evidence type="ECO:0000313" key="3">
    <source>
        <dbReference type="Proteomes" id="UP000054217"/>
    </source>
</evidence>
<dbReference type="InParanoid" id="A0A0C3NTK5"/>
<reference evidence="2 3" key="1">
    <citation type="submission" date="2014-04" db="EMBL/GenBank/DDBJ databases">
        <authorList>
            <consortium name="DOE Joint Genome Institute"/>
            <person name="Kuo A."/>
            <person name="Kohler A."/>
            <person name="Costa M.D."/>
            <person name="Nagy L.G."/>
            <person name="Floudas D."/>
            <person name="Copeland A."/>
            <person name="Barry K.W."/>
            <person name="Cichocki N."/>
            <person name="Veneault-Fourrey C."/>
            <person name="LaButti K."/>
            <person name="Lindquist E.A."/>
            <person name="Lipzen A."/>
            <person name="Lundell T."/>
            <person name="Morin E."/>
            <person name="Murat C."/>
            <person name="Sun H."/>
            <person name="Tunlid A."/>
            <person name="Henrissat B."/>
            <person name="Grigoriev I.V."/>
            <person name="Hibbett D.S."/>
            <person name="Martin F."/>
            <person name="Nordberg H.P."/>
            <person name="Cantor M.N."/>
            <person name="Hua S.X."/>
        </authorList>
    </citation>
    <scope>NUCLEOTIDE SEQUENCE [LARGE SCALE GENOMIC DNA]</scope>
    <source>
        <strain evidence="2 3">Marx 270</strain>
    </source>
</reference>
<protein>
    <submittedName>
        <fullName evidence="2">Uncharacterized protein</fullName>
    </submittedName>
</protein>
<feature type="region of interest" description="Disordered" evidence="1">
    <location>
        <begin position="59"/>
        <end position="106"/>
    </location>
</feature>
<dbReference type="AlphaFoldDB" id="A0A0C3NTK5"/>
<evidence type="ECO:0000313" key="2">
    <source>
        <dbReference type="EMBL" id="KIN98780.1"/>
    </source>
</evidence>
<feature type="compositionally biased region" description="Low complexity" evidence="1">
    <location>
        <begin position="85"/>
        <end position="98"/>
    </location>
</feature>